<evidence type="ECO:0000313" key="11">
    <source>
        <dbReference type="EMBL" id="KAK7028226.1"/>
    </source>
</evidence>
<dbReference type="Gene3D" id="1.50.40.10">
    <property type="entry name" value="Mitochondrial carrier domain"/>
    <property type="match status" value="1"/>
</dbReference>
<proteinExistence type="inferred from homology"/>
<comment type="similarity">
    <text evidence="2 9">Belongs to the mitochondrial carrier (TC 2.A.29) family.</text>
</comment>
<comment type="caution">
    <text evidence="11">The sequence shown here is derived from an EMBL/GenBank/DDBJ whole genome shotgun (WGS) entry which is preliminary data.</text>
</comment>
<dbReference type="Proteomes" id="UP001381693">
    <property type="component" value="Unassembled WGS sequence"/>
</dbReference>
<keyword evidence="5" id="KW-0677">Repeat</keyword>
<dbReference type="SUPFAM" id="SSF103506">
    <property type="entry name" value="Mitochondrial carrier"/>
    <property type="match status" value="1"/>
</dbReference>
<evidence type="ECO:0000256" key="1">
    <source>
        <dbReference type="ARBA" id="ARBA00004141"/>
    </source>
</evidence>
<gene>
    <name evidence="11" type="ORF">SK128_011427</name>
</gene>
<evidence type="ECO:0000256" key="7">
    <source>
        <dbReference type="ARBA" id="ARBA00023136"/>
    </source>
</evidence>
<keyword evidence="6 10" id="KW-1133">Transmembrane helix</keyword>
<protein>
    <recommendedName>
        <fullName evidence="13">Mitochondrial folate transporter/carrier</fullName>
    </recommendedName>
</protein>
<accession>A0AAN8WC19</accession>
<feature type="non-terminal residue" evidence="11">
    <location>
        <position position="221"/>
    </location>
</feature>
<dbReference type="GO" id="GO:0006862">
    <property type="term" value="P:nucleotide transport"/>
    <property type="evidence" value="ECO:0007669"/>
    <property type="project" value="InterPro"/>
</dbReference>
<feature type="repeat" description="Solcar" evidence="8">
    <location>
        <begin position="114"/>
        <end position="208"/>
    </location>
</feature>
<dbReference type="InterPro" id="IPR044712">
    <property type="entry name" value="SLC25A32-like"/>
</dbReference>
<dbReference type="InterPro" id="IPR018108">
    <property type="entry name" value="MCP_transmembrane"/>
</dbReference>
<evidence type="ECO:0000256" key="10">
    <source>
        <dbReference type="SAM" id="Phobius"/>
    </source>
</evidence>
<evidence type="ECO:0000256" key="2">
    <source>
        <dbReference type="ARBA" id="ARBA00006375"/>
    </source>
</evidence>
<dbReference type="PANTHER" id="PTHR45683">
    <property type="entry name" value="MITOCHONDRIAL NICOTINAMIDE ADENINE DINUCLEOTIDE TRANSPORTER 1-RELATED-RELATED"/>
    <property type="match status" value="1"/>
</dbReference>
<evidence type="ECO:0008006" key="13">
    <source>
        <dbReference type="Google" id="ProtNLM"/>
    </source>
</evidence>
<evidence type="ECO:0000256" key="6">
    <source>
        <dbReference type="ARBA" id="ARBA00022989"/>
    </source>
</evidence>
<evidence type="ECO:0000256" key="9">
    <source>
        <dbReference type="RuleBase" id="RU000488"/>
    </source>
</evidence>
<comment type="subcellular location">
    <subcellularLocation>
        <location evidence="1">Membrane</location>
        <topology evidence="1">Multi-pass membrane protein</topology>
    </subcellularLocation>
</comment>
<evidence type="ECO:0000256" key="8">
    <source>
        <dbReference type="PROSITE-ProRule" id="PRU00282"/>
    </source>
</evidence>
<keyword evidence="7 8" id="KW-0472">Membrane</keyword>
<dbReference type="GO" id="GO:0055085">
    <property type="term" value="P:transmembrane transport"/>
    <property type="evidence" value="ECO:0007669"/>
    <property type="project" value="InterPro"/>
</dbReference>
<dbReference type="PROSITE" id="PS50920">
    <property type="entry name" value="SOLCAR"/>
    <property type="match status" value="2"/>
</dbReference>
<sequence>MNRSKNFKNPFAGVRYEHLLAGVSGGVASTLILHPLDLLKIRFAVSEGPTSAAKPHYTGLSQAIAQIFRHEGIRGLYRGVTPNVWGAGSAWGLYFLFYNTIKTWFQSGNSKVDIGPGLHMVAAAEAGVLTLVMTNPIWVVKTRMCLQYAAAPGKVLDGTVRYNGMVDAFVKTYKYEGVRGLYKGFVPGIFGVSHGALQFMAYEELKSSYNKYRNMPIDAKL</sequence>
<keyword evidence="12" id="KW-1185">Reference proteome</keyword>
<evidence type="ECO:0000256" key="5">
    <source>
        <dbReference type="ARBA" id="ARBA00022737"/>
    </source>
</evidence>
<evidence type="ECO:0000256" key="3">
    <source>
        <dbReference type="ARBA" id="ARBA00022448"/>
    </source>
</evidence>
<dbReference type="Pfam" id="PF00153">
    <property type="entry name" value="Mito_carr"/>
    <property type="match status" value="2"/>
</dbReference>
<reference evidence="11 12" key="1">
    <citation type="submission" date="2023-11" db="EMBL/GenBank/DDBJ databases">
        <title>Halocaridina rubra genome assembly.</title>
        <authorList>
            <person name="Smith C."/>
        </authorList>
    </citation>
    <scope>NUCLEOTIDE SEQUENCE [LARGE SCALE GENOMIC DNA]</scope>
    <source>
        <strain evidence="11">EP-1</strain>
        <tissue evidence="11">Whole</tissue>
    </source>
</reference>
<organism evidence="11 12">
    <name type="scientific">Halocaridina rubra</name>
    <name type="common">Hawaiian red shrimp</name>
    <dbReference type="NCBI Taxonomy" id="373956"/>
    <lineage>
        <taxon>Eukaryota</taxon>
        <taxon>Metazoa</taxon>
        <taxon>Ecdysozoa</taxon>
        <taxon>Arthropoda</taxon>
        <taxon>Crustacea</taxon>
        <taxon>Multicrustacea</taxon>
        <taxon>Malacostraca</taxon>
        <taxon>Eumalacostraca</taxon>
        <taxon>Eucarida</taxon>
        <taxon>Decapoda</taxon>
        <taxon>Pleocyemata</taxon>
        <taxon>Caridea</taxon>
        <taxon>Atyoidea</taxon>
        <taxon>Atyidae</taxon>
        <taxon>Halocaridina</taxon>
    </lineage>
</organism>
<name>A0AAN8WC19_HALRR</name>
<dbReference type="EMBL" id="JAXCGZ010022654">
    <property type="protein sequence ID" value="KAK7028226.1"/>
    <property type="molecule type" value="Genomic_DNA"/>
</dbReference>
<dbReference type="InterPro" id="IPR023395">
    <property type="entry name" value="MCP_dom_sf"/>
</dbReference>
<keyword evidence="3 9" id="KW-0813">Transport</keyword>
<keyword evidence="4 8" id="KW-0812">Transmembrane</keyword>
<feature type="transmembrane region" description="Helical" evidence="10">
    <location>
        <begin position="117"/>
        <end position="140"/>
    </location>
</feature>
<evidence type="ECO:0000256" key="4">
    <source>
        <dbReference type="ARBA" id="ARBA00022692"/>
    </source>
</evidence>
<feature type="repeat" description="Solcar" evidence="8">
    <location>
        <begin position="16"/>
        <end position="104"/>
    </location>
</feature>
<evidence type="ECO:0000313" key="12">
    <source>
        <dbReference type="Proteomes" id="UP001381693"/>
    </source>
</evidence>
<dbReference type="AlphaFoldDB" id="A0AAN8WC19"/>
<feature type="transmembrane region" description="Helical" evidence="10">
    <location>
        <begin position="76"/>
        <end position="97"/>
    </location>
</feature>
<dbReference type="GO" id="GO:0016020">
    <property type="term" value="C:membrane"/>
    <property type="evidence" value="ECO:0007669"/>
    <property type="project" value="UniProtKB-SubCell"/>
</dbReference>